<dbReference type="RefSeq" id="WP_019600658.1">
    <property type="nucleotide sequence ID" value="NZ_FNQC01000032.1"/>
</dbReference>
<keyword evidence="3" id="KW-0378">Hydrolase</keyword>
<feature type="signal peptide" evidence="1">
    <location>
        <begin position="1"/>
        <end position="20"/>
    </location>
</feature>
<dbReference type="SUPFAM" id="SSF56219">
    <property type="entry name" value="DNase I-like"/>
    <property type="match status" value="1"/>
</dbReference>
<keyword evidence="1" id="KW-0732">Signal</keyword>
<dbReference type="PANTHER" id="PTHR12121:SF36">
    <property type="entry name" value="ENDONUCLEASE_EXONUCLEASE_PHOSPHATASE DOMAIN-CONTAINING PROTEIN"/>
    <property type="match status" value="1"/>
</dbReference>
<proteinExistence type="predicted"/>
<keyword evidence="3" id="KW-0540">Nuclease</keyword>
<feature type="domain" description="Endonuclease/exonuclease/phosphatase" evidence="2">
    <location>
        <begin position="34"/>
        <end position="276"/>
    </location>
</feature>
<organism evidence="3 4">
    <name type="scientific">Rhodonellum ikkaensis</name>
    <dbReference type="NCBI Taxonomy" id="336829"/>
    <lineage>
        <taxon>Bacteria</taxon>
        <taxon>Pseudomonadati</taxon>
        <taxon>Bacteroidota</taxon>
        <taxon>Cytophagia</taxon>
        <taxon>Cytophagales</taxon>
        <taxon>Cytophagaceae</taxon>
        <taxon>Rhodonellum</taxon>
    </lineage>
</organism>
<dbReference type="InterPro" id="IPR050410">
    <property type="entry name" value="CCR4/nocturin_mRNA_transcr"/>
</dbReference>
<reference evidence="3 4" key="1">
    <citation type="submission" date="2016-10" db="EMBL/GenBank/DDBJ databases">
        <authorList>
            <person name="Varghese N."/>
            <person name="Submissions S."/>
        </authorList>
    </citation>
    <scope>NUCLEOTIDE SEQUENCE [LARGE SCALE GENOMIC DNA]</scope>
    <source>
        <strain evidence="3 4">DSM 17997</strain>
    </source>
</reference>
<dbReference type="GO" id="GO:0004519">
    <property type="term" value="F:endonuclease activity"/>
    <property type="evidence" value="ECO:0007669"/>
    <property type="project" value="UniProtKB-KW"/>
</dbReference>
<name>A0A1H3U8Q3_9BACT</name>
<dbReference type="CDD" id="cd09083">
    <property type="entry name" value="EEP-1"/>
    <property type="match status" value="1"/>
</dbReference>
<accession>A0A1H3U8Q3</accession>
<evidence type="ECO:0000313" key="4">
    <source>
        <dbReference type="Proteomes" id="UP000199663"/>
    </source>
</evidence>
<dbReference type="InterPro" id="IPR036691">
    <property type="entry name" value="Endo/exonu/phosph_ase_sf"/>
</dbReference>
<keyword evidence="4" id="KW-1185">Reference proteome</keyword>
<gene>
    <name evidence="3" type="ORF">SAMN05444412_1322</name>
</gene>
<dbReference type="GO" id="GO:0016787">
    <property type="term" value="F:hydrolase activity"/>
    <property type="evidence" value="ECO:0007669"/>
    <property type="project" value="UniProtKB-KW"/>
</dbReference>
<dbReference type="EMBL" id="FNQC01000032">
    <property type="protein sequence ID" value="SDZ57949.1"/>
    <property type="molecule type" value="Genomic_DNA"/>
</dbReference>
<dbReference type="PANTHER" id="PTHR12121">
    <property type="entry name" value="CARBON CATABOLITE REPRESSOR PROTEIN 4"/>
    <property type="match status" value="1"/>
</dbReference>
<evidence type="ECO:0000259" key="2">
    <source>
        <dbReference type="Pfam" id="PF03372"/>
    </source>
</evidence>
<evidence type="ECO:0000256" key="1">
    <source>
        <dbReference type="SAM" id="SignalP"/>
    </source>
</evidence>
<feature type="chain" id="PRO_5046843160" evidence="1">
    <location>
        <begin position="21"/>
        <end position="287"/>
    </location>
</feature>
<dbReference type="InterPro" id="IPR005135">
    <property type="entry name" value="Endo/exonuclease/phosphatase"/>
</dbReference>
<dbReference type="Pfam" id="PF03372">
    <property type="entry name" value="Exo_endo_phos"/>
    <property type="match status" value="1"/>
</dbReference>
<dbReference type="Proteomes" id="UP000199663">
    <property type="component" value="Unassembled WGS sequence"/>
</dbReference>
<sequence length="287" mass="32613">MKVNPFYLIGFSFCVFFSLAISSDGLGQSSYNIATYNIRFDSPNDHGNLWKDRSPHLFSQVKFHKMDIIGTQEGMHHQLEEMKKGLGYPYIGVGRDKGGNEGEFSAIFYDPVKFEVLEQATFWLSEDPNQPSIGWDAALNRVCTWGKFKDTDGKIFYVFNVHYDHIGQKAREESSNLVIKKIKEINGQNLPVILMGDFNVTPENSAYTTIIENSPLRDSKNISNLPSFGPNGTFTGFDWNKMPEGIIDHVFVSPEIHVRRHGILTDNYGLKYPSDHFPVMVEISLKN</sequence>
<evidence type="ECO:0000313" key="3">
    <source>
        <dbReference type="EMBL" id="SDZ57949.1"/>
    </source>
</evidence>
<comment type="caution">
    <text evidence="3">The sequence shown here is derived from an EMBL/GenBank/DDBJ whole genome shotgun (WGS) entry which is preliminary data.</text>
</comment>
<keyword evidence="3" id="KW-0255">Endonuclease</keyword>
<dbReference type="Gene3D" id="3.60.10.10">
    <property type="entry name" value="Endonuclease/exonuclease/phosphatase"/>
    <property type="match status" value="1"/>
</dbReference>
<protein>
    <submittedName>
        <fullName evidence="3">Metal-dependent hydrolase, endonuclease/exonuclease/phosphatase family</fullName>
    </submittedName>
</protein>